<proteinExistence type="inferred from homology"/>
<evidence type="ECO:0000256" key="12">
    <source>
        <dbReference type="SAM" id="MobiDB-lite"/>
    </source>
</evidence>
<evidence type="ECO:0000256" key="10">
    <source>
        <dbReference type="ARBA" id="ARBA00032474"/>
    </source>
</evidence>
<dbReference type="Pfam" id="PF02391">
    <property type="entry name" value="MoaE"/>
    <property type="match status" value="1"/>
</dbReference>
<comment type="similarity">
    <text evidence="2">Belongs to the MoaE family.</text>
</comment>
<dbReference type="Gene3D" id="3.90.1170.40">
    <property type="entry name" value="Molybdopterin biosynthesis MoaE subunit"/>
    <property type="match status" value="1"/>
</dbReference>
<evidence type="ECO:0000256" key="1">
    <source>
        <dbReference type="ARBA" id="ARBA00005046"/>
    </source>
</evidence>
<dbReference type="RefSeq" id="WP_169601836.1">
    <property type="nucleotide sequence ID" value="NZ_CP046565.1"/>
</dbReference>
<dbReference type="EC" id="2.8.1.12" evidence="3"/>
<keyword evidence="14" id="KW-1185">Reference proteome</keyword>
<dbReference type="InterPro" id="IPR003448">
    <property type="entry name" value="Mopterin_biosynth_MoaE"/>
</dbReference>
<comment type="pathway">
    <text evidence="1">Cofactor biosynthesis; molybdopterin biosynthesis.</text>
</comment>
<organism evidence="13 14">
    <name type="scientific">Methylococcus geothermalis</name>
    <dbReference type="NCBI Taxonomy" id="2681310"/>
    <lineage>
        <taxon>Bacteria</taxon>
        <taxon>Pseudomonadati</taxon>
        <taxon>Pseudomonadota</taxon>
        <taxon>Gammaproteobacteria</taxon>
        <taxon>Methylococcales</taxon>
        <taxon>Methylococcaceae</taxon>
        <taxon>Methylococcus</taxon>
    </lineage>
</organism>
<feature type="region of interest" description="Disordered" evidence="12">
    <location>
        <begin position="138"/>
        <end position="157"/>
    </location>
</feature>
<dbReference type="InterPro" id="IPR036563">
    <property type="entry name" value="MoaE_sf"/>
</dbReference>
<reference evidence="14" key="1">
    <citation type="submission" date="2019-12" db="EMBL/GenBank/DDBJ databases">
        <authorList>
            <person name="Awala S.I."/>
            <person name="Rhee S.K."/>
        </authorList>
    </citation>
    <scope>NUCLEOTIDE SEQUENCE [LARGE SCALE GENOMIC DNA]</scope>
    <source>
        <strain evidence="14">IM1</strain>
    </source>
</reference>
<evidence type="ECO:0000256" key="6">
    <source>
        <dbReference type="ARBA" id="ARBA00026066"/>
    </source>
</evidence>
<dbReference type="SUPFAM" id="SSF54690">
    <property type="entry name" value="Molybdopterin synthase subunit MoaE"/>
    <property type="match status" value="1"/>
</dbReference>
<gene>
    <name evidence="13" type="ORF">GNH96_02095</name>
</gene>
<dbReference type="AlphaFoldDB" id="A0A858Q4Z5"/>
<evidence type="ECO:0000256" key="8">
    <source>
        <dbReference type="ARBA" id="ARBA00030407"/>
    </source>
</evidence>
<evidence type="ECO:0000256" key="11">
    <source>
        <dbReference type="ARBA" id="ARBA00049878"/>
    </source>
</evidence>
<dbReference type="UniPathway" id="UPA00344"/>
<evidence type="ECO:0000256" key="2">
    <source>
        <dbReference type="ARBA" id="ARBA00005426"/>
    </source>
</evidence>
<feature type="compositionally biased region" description="Pro residues" evidence="12">
    <location>
        <begin position="148"/>
        <end position="157"/>
    </location>
</feature>
<accession>A0A858Q4Z5</accession>
<dbReference type="Proteomes" id="UP000503004">
    <property type="component" value="Chromosome"/>
</dbReference>
<evidence type="ECO:0000313" key="14">
    <source>
        <dbReference type="Proteomes" id="UP000503004"/>
    </source>
</evidence>
<protein>
    <recommendedName>
        <fullName evidence="4">Molybdopterin synthase catalytic subunit</fullName>
        <ecNumber evidence="3">2.8.1.12</ecNumber>
    </recommendedName>
    <alternativeName>
        <fullName evidence="9">MPT synthase subunit 2</fullName>
    </alternativeName>
    <alternativeName>
        <fullName evidence="7">Molybdenum cofactor biosynthesis protein E</fullName>
    </alternativeName>
    <alternativeName>
        <fullName evidence="8">Molybdopterin-converting factor large subunit</fullName>
    </alternativeName>
    <alternativeName>
        <fullName evidence="10">Molybdopterin-converting factor subunit 2</fullName>
    </alternativeName>
</protein>
<name>A0A858Q4Z5_9GAMM</name>
<evidence type="ECO:0000313" key="13">
    <source>
        <dbReference type="EMBL" id="QJD28873.1"/>
    </source>
</evidence>
<evidence type="ECO:0000256" key="3">
    <source>
        <dbReference type="ARBA" id="ARBA00011950"/>
    </source>
</evidence>
<dbReference type="GO" id="GO:0006777">
    <property type="term" value="P:Mo-molybdopterin cofactor biosynthetic process"/>
    <property type="evidence" value="ECO:0007669"/>
    <property type="project" value="UniProtKB-KW"/>
</dbReference>
<evidence type="ECO:0000256" key="4">
    <source>
        <dbReference type="ARBA" id="ARBA00013858"/>
    </source>
</evidence>
<evidence type="ECO:0000256" key="5">
    <source>
        <dbReference type="ARBA" id="ARBA00023150"/>
    </source>
</evidence>
<dbReference type="KEGG" id="metu:GNH96_02095"/>
<dbReference type="EMBL" id="CP046565">
    <property type="protein sequence ID" value="QJD28873.1"/>
    <property type="molecule type" value="Genomic_DNA"/>
</dbReference>
<sequence>MRIEVRTGAFDPLAELSRYREESTAAERLGATAIFIGTMRDYNEGQPVRKMMLEHYPGMTERQLQCIVDEARARWPFDDALVIHRVGDLFPADPIVLVAVWSSHRGTAFDACRQILEELKHRAPFWKKETLEQGARWVETNSDGYTPRPIPPTSRTR</sequence>
<dbReference type="CDD" id="cd00756">
    <property type="entry name" value="MoaE"/>
    <property type="match status" value="1"/>
</dbReference>
<dbReference type="GO" id="GO:0030366">
    <property type="term" value="F:molybdopterin synthase activity"/>
    <property type="evidence" value="ECO:0007669"/>
    <property type="project" value="UniProtKB-EC"/>
</dbReference>
<comment type="subunit">
    <text evidence="6">Heterotetramer of 2 MoaD subunits and 2 MoaE subunits. Also stable as homodimer. The enzyme changes between these two forms during catalysis.</text>
</comment>
<evidence type="ECO:0000256" key="7">
    <source>
        <dbReference type="ARBA" id="ARBA00029745"/>
    </source>
</evidence>
<keyword evidence="5" id="KW-0501">Molybdenum cofactor biosynthesis</keyword>
<comment type="catalytic activity">
    <reaction evidence="11">
        <text>2 [molybdopterin-synthase sulfur-carrier protein]-C-terminal-Gly-aminoethanethioate + cyclic pyranopterin phosphate + H2O = molybdopterin + 2 [molybdopterin-synthase sulfur-carrier protein]-C-terminal Gly-Gly + 2 H(+)</text>
        <dbReference type="Rhea" id="RHEA:26333"/>
        <dbReference type="Rhea" id="RHEA-COMP:12202"/>
        <dbReference type="Rhea" id="RHEA-COMP:19907"/>
        <dbReference type="ChEBI" id="CHEBI:15377"/>
        <dbReference type="ChEBI" id="CHEBI:15378"/>
        <dbReference type="ChEBI" id="CHEBI:58698"/>
        <dbReference type="ChEBI" id="CHEBI:59648"/>
        <dbReference type="ChEBI" id="CHEBI:90778"/>
        <dbReference type="ChEBI" id="CHEBI:232372"/>
        <dbReference type="EC" id="2.8.1.12"/>
    </reaction>
</comment>
<evidence type="ECO:0000256" key="9">
    <source>
        <dbReference type="ARBA" id="ARBA00030781"/>
    </source>
</evidence>
<dbReference type="PANTHER" id="PTHR23404">
    <property type="entry name" value="MOLYBDOPTERIN SYNTHASE RELATED"/>
    <property type="match status" value="1"/>
</dbReference>